<dbReference type="STRING" id="446471.Xcel_0030"/>
<organism evidence="2 3">
    <name type="scientific">Xylanimonas cellulosilytica (strain DSM 15894 / JCM 12276 / CECT 5975 / KCTC 9989 / LMG 20990 / NBRC 107835 / XIL07)</name>
    <dbReference type="NCBI Taxonomy" id="446471"/>
    <lineage>
        <taxon>Bacteria</taxon>
        <taxon>Bacillati</taxon>
        <taxon>Actinomycetota</taxon>
        <taxon>Actinomycetes</taxon>
        <taxon>Micrococcales</taxon>
        <taxon>Promicromonosporaceae</taxon>
        <taxon>Xylanimonas</taxon>
    </lineage>
</organism>
<evidence type="ECO:0000313" key="3">
    <source>
        <dbReference type="Proteomes" id="UP000002255"/>
    </source>
</evidence>
<dbReference type="OrthoDB" id="4829420at2"/>
<keyword evidence="1" id="KW-1133">Transmembrane helix</keyword>
<evidence type="ECO:0000256" key="1">
    <source>
        <dbReference type="SAM" id="Phobius"/>
    </source>
</evidence>
<name>D1BTC9_XYLCX</name>
<feature type="transmembrane region" description="Helical" evidence="1">
    <location>
        <begin position="58"/>
        <end position="80"/>
    </location>
</feature>
<dbReference type="HOGENOM" id="CLU_847172_0_0_11"/>
<gene>
    <name evidence="2" type="ordered locus">Xcel_0030</name>
</gene>
<keyword evidence="3" id="KW-1185">Reference proteome</keyword>
<protein>
    <recommendedName>
        <fullName evidence="4">CU044_5270 family protein</fullName>
    </recommendedName>
</protein>
<dbReference type="KEGG" id="xce:Xcel_0030"/>
<sequence>MNHRTADDVMAIVAAANPVTTRSTRTETLDDPYAEGLLARITATPPTRRAVARRPRRLWTRATALLSALAAALAAVFAAAPATASDVLRDAATAAAEQVLDTGQYWYVNTEVEYPGQPAFPLESWHSADIYLQRNGRAAATDAAQNGRDELDPDLIRVREVRDQDGHTVGFGGELRLTRSQVAMLSTDRDTLRRQVLQHTDHTPHGDDFAAWQATVGLLWSAPLTPEQRHAAWELLADSPSIRHLGTMTDSAGRSGEGIEADWSLRRLGRQTIIVDVEHGTLLEVRDHENDGVTQVHRTTILDAGTRDHAPDIQPSACGSDNAITTSC</sequence>
<dbReference type="Proteomes" id="UP000002255">
    <property type="component" value="Chromosome"/>
</dbReference>
<reference evidence="3" key="1">
    <citation type="submission" date="2009-11" db="EMBL/GenBank/DDBJ databases">
        <title>The complete chromosome of Xylanimonas cellulosilytica DSM 15894.</title>
        <authorList>
            <consortium name="US DOE Joint Genome Institute (JGI-PGF)"/>
            <person name="Lucas S."/>
            <person name="Copeland A."/>
            <person name="Lapidus A."/>
            <person name="Glavina del Rio T."/>
            <person name="Dalin E."/>
            <person name="Tice H."/>
            <person name="Bruce D."/>
            <person name="Goodwin L."/>
            <person name="Pitluck S."/>
            <person name="Kyrpides N."/>
            <person name="Mavromatis K."/>
            <person name="Ivanova N."/>
            <person name="Mikhailova N."/>
            <person name="Foster B."/>
            <person name="Clum A."/>
            <person name="Brettin T."/>
            <person name="Detter J.C."/>
            <person name="Han C."/>
            <person name="Larimer F."/>
            <person name="Land M."/>
            <person name="Hauser L."/>
            <person name="Markowitz V."/>
            <person name="Cheng J.F."/>
            <person name="Hugenholtz P."/>
            <person name="Woyke T."/>
            <person name="Wu D."/>
            <person name="Gehrich-Schroeter G."/>
            <person name="Schneider S."/>
            <person name="Pukall S.R."/>
            <person name="Klenk H.P."/>
            <person name="Eisen J.A."/>
        </authorList>
    </citation>
    <scope>NUCLEOTIDE SEQUENCE [LARGE SCALE GENOMIC DNA]</scope>
    <source>
        <strain evidence="3">DSM 15894 / CECT 5975 / LMG 20990 / XIL07</strain>
    </source>
</reference>
<dbReference type="AlphaFoldDB" id="D1BTC9"/>
<dbReference type="RefSeq" id="WP_012876816.1">
    <property type="nucleotide sequence ID" value="NC_013530.1"/>
</dbReference>
<keyword evidence="1" id="KW-0812">Transmembrane</keyword>
<accession>D1BTC9</accession>
<proteinExistence type="predicted"/>
<dbReference type="EMBL" id="CP001821">
    <property type="protein sequence ID" value="ACZ29071.1"/>
    <property type="molecule type" value="Genomic_DNA"/>
</dbReference>
<evidence type="ECO:0000313" key="2">
    <source>
        <dbReference type="EMBL" id="ACZ29071.1"/>
    </source>
</evidence>
<evidence type="ECO:0008006" key="4">
    <source>
        <dbReference type="Google" id="ProtNLM"/>
    </source>
</evidence>
<reference evidence="2 3" key="2">
    <citation type="journal article" date="2010" name="Stand. Genomic Sci.">
        <title>Complete genome sequence of Xylanimonas cellulosilytica type strain (XIL07).</title>
        <authorList>
            <person name="Foster B."/>
            <person name="Pukall R."/>
            <person name="Abt B."/>
            <person name="Nolan M."/>
            <person name="Glavina Del Rio T."/>
            <person name="Chen F."/>
            <person name="Lucas S."/>
            <person name="Tice H."/>
            <person name="Pitluck S."/>
            <person name="Cheng J.-F."/>
            <person name="Chertkov O."/>
            <person name="Brettin T."/>
            <person name="Han C."/>
            <person name="Detter J.C."/>
            <person name="Bruce D."/>
            <person name="Goodwin L."/>
            <person name="Ivanova N."/>
            <person name="Mavromatis K."/>
            <person name="Pati A."/>
            <person name="Mikhailova N."/>
            <person name="Chen A."/>
            <person name="Palaniappan K."/>
            <person name="Land M."/>
            <person name="Hauser L."/>
            <person name="Chang Y.-J."/>
            <person name="Jeffries C.D."/>
            <person name="Chain P."/>
            <person name="Rohde M."/>
            <person name="Goeker M."/>
            <person name="Bristow J."/>
            <person name="Eisen J.A."/>
            <person name="Markowitz V."/>
            <person name="Hugenholtz P."/>
            <person name="Kyrpides N.C."/>
            <person name="Klenk H.-P."/>
            <person name="Lapidus A."/>
        </authorList>
    </citation>
    <scope>NUCLEOTIDE SEQUENCE [LARGE SCALE GENOMIC DNA]</scope>
    <source>
        <strain evidence="3">DSM 15894 / CECT 5975 / LMG 20990 / XIL07</strain>
    </source>
</reference>
<keyword evidence="1" id="KW-0472">Membrane</keyword>